<evidence type="ECO:0000313" key="5">
    <source>
        <dbReference type="Proteomes" id="UP000663193"/>
    </source>
</evidence>
<dbReference type="PROSITE" id="PS50297">
    <property type="entry name" value="ANK_REP_REGION"/>
    <property type="match status" value="2"/>
</dbReference>
<keyword evidence="5" id="KW-1185">Reference proteome</keyword>
<proteinExistence type="predicted"/>
<dbReference type="SUPFAM" id="SSF48403">
    <property type="entry name" value="Ankyrin repeat"/>
    <property type="match status" value="1"/>
</dbReference>
<protein>
    <recommendedName>
        <fullName evidence="6">NACHT domain-containing protein</fullName>
    </recommendedName>
</protein>
<dbReference type="OrthoDB" id="195446at2759"/>
<keyword evidence="2 3" id="KW-0040">ANK repeat</keyword>
<evidence type="ECO:0000256" key="3">
    <source>
        <dbReference type="PROSITE-ProRule" id="PRU00023"/>
    </source>
</evidence>
<feature type="repeat" description="ANK" evidence="3">
    <location>
        <begin position="378"/>
        <end position="410"/>
    </location>
</feature>
<dbReference type="PANTHER" id="PTHR24198:SF165">
    <property type="entry name" value="ANKYRIN REPEAT-CONTAINING PROTEIN-RELATED"/>
    <property type="match status" value="1"/>
</dbReference>
<name>A0A7U2FKM7_PHANO</name>
<dbReference type="SMART" id="SM00248">
    <property type="entry name" value="ANK"/>
    <property type="match status" value="9"/>
</dbReference>
<dbReference type="PROSITE" id="PS50088">
    <property type="entry name" value="ANK_REPEAT"/>
    <property type="match status" value="3"/>
</dbReference>
<dbReference type="Proteomes" id="UP000663193">
    <property type="component" value="Chromosome 18"/>
</dbReference>
<reference evidence="5" key="1">
    <citation type="journal article" date="2021" name="BMC Genomics">
        <title>Chromosome-level genome assembly and manually-curated proteome of model necrotroph Parastagonospora nodorum Sn15 reveals a genome-wide trove of candidate effector homologs, and redundancy of virulence-related functions within an accessory chromosome.</title>
        <authorList>
            <person name="Bertazzoni S."/>
            <person name="Jones D.A.B."/>
            <person name="Phan H.T."/>
            <person name="Tan K.-C."/>
            <person name="Hane J.K."/>
        </authorList>
    </citation>
    <scope>NUCLEOTIDE SEQUENCE [LARGE SCALE GENOMIC DNA]</scope>
    <source>
        <strain evidence="5">SN15 / ATCC MYA-4574 / FGSC 10173)</strain>
    </source>
</reference>
<sequence length="739" mass="81593">MMFPFVRNKCLELFSKPSVAKQLLKELVKLVRILADGTRKTYILVDAVDEILETDPGGKDVRNEFMRGLLELSGQCRLFVTCRSHMDLELFSGESSIFGIRAEDQDLVAYCASTISSSRVLLEFCKRQPGLRNEIISAVRTRANGVFLLACRHMRRLVSAISARDVQEILKTLSTDLDEVWGFCIERLECQSPNRRALAKRALSWVSTALRPLTDIELAHALSYRPGDDDIDSTGCIDVAMIIEVCDGMLHLEPISHTSARPMVSFTHASIAEYLKQTLETEDINLEFANTCLGYLSMEGLRAEDILVAHHTRYGFLEYAKSHWADHASSCAEKLKHGRLLAYATKSPSALVEAVRRGLPDTVHYLLDHGISPNKNDRNLSPLSVAAKYGRQMCAQYLVEAGADVDYAGDADEVLDTAVTHAARSGHSQLLLLLIDSKANLNSGLVPPIFAAVLGNRLSIVKQLLSAGCDPDVRREGQTAIMAAVHMNRMDIAESIMLGGADLNAHYMGEETLLTTALWHKRWNFAAKLLKNGAHGADQKQLTQALNSAAYEGADDLVRMMLQFVEPGPLQSILEGHEILTASSPEKSHKYKTPLHLALEGRHSDIAADLISVGLGINQLCGNPPYTPLEWAAGRNEVDLVRQLITAGADPNRGGEATPLISFATRFVQAENFSDPHSTEVLALLLEAGASPHCRGDKELSRLKTQMYANIRFSWWSEDDPNVQRLNVALHLSENWVVL</sequence>
<dbReference type="Pfam" id="PF12796">
    <property type="entry name" value="Ank_2"/>
    <property type="match status" value="3"/>
</dbReference>
<dbReference type="AlphaFoldDB" id="A0A7U2FKM7"/>
<evidence type="ECO:0000256" key="2">
    <source>
        <dbReference type="ARBA" id="ARBA00023043"/>
    </source>
</evidence>
<dbReference type="InterPro" id="IPR002110">
    <property type="entry name" value="Ankyrin_rpt"/>
</dbReference>
<evidence type="ECO:0000313" key="4">
    <source>
        <dbReference type="EMBL" id="QRD05051.1"/>
    </source>
</evidence>
<accession>A0A7U2FKM7</accession>
<keyword evidence="1" id="KW-0677">Repeat</keyword>
<dbReference type="Gene3D" id="1.25.40.20">
    <property type="entry name" value="Ankyrin repeat-containing domain"/>
    <property type="match status" value="3"/>
</dbReference>
<organism evidence="4 5">
    <name type="scientific">Phaeosphaeria nodorum (strain SN15 / ATCC MYA-4574 / FGSC 10173)</name>
    <name type="common">Glume blotch fungus</name>
    <name type="synonym">Parastagonospora nodorum</name>
    <dbReference type="NCBI Taxonomy" id="321614"/>
    <lineage>
        <taxon>Eukaryota</taxon>
        <taxon>Fungi</taxon>
        <taxon>Dikarya</taxon>
        <taxon>Ascomycota</taxon>
        <taxon>Pezizomycotina</taxon>
        <taxon>Dothideomycetes</taxon>
        <taxon>Pleosporomycetidae</taxon>
        <taxon>Pleosporales</taxon>
        <taxon>Pleosporineae</taxon>
        <taxon>Phaeosphaeriaceae</taxon>
        <taxon>Parastagonospora</taxon>
    </lineage>
</organism>
<evidence type="ECO:0008006" key="6">
    <source>
        <dbReference type="Google" id="ProtNLM"/>
    </source>
</evidence>
<dbReference type="EMBL" id="CP069040">
    <property type="protein sequence ID" value="QRD05051.1"/>
    <property type="molecule type" value="Genomic_DNA"/>
</dbReference>
<feature type="repeat" description="ANK" evidence="3">
    <location>
        <begin position="624"/>
        <end position="656"/>
    </location>
</feature>
<gene>
    <name evidence="4" type="ORF">JI435_109760</name>
</gene>
<dbReference type="PANTHER" id="PTHR24198">
    <property type="entry name" value="ANKYRIN REPEAT AND PROTEIN KINASE DOMAIN-CONTAINING PROTEIN"/>
    <property type="match status" value="1"/>
</dbReference>
<feature type="repeat" description="ANK" evidence="3">
    <location>
        <begin position="476"/>
        <end position="508"/>
    </location>
</feature>
<evidence type="ECO:0000256" key="1">
    <source>
        <dbReference type="ARBA" id="ARBA00022737"/>
    </source>
</evidence>
<dbReference type="VEuPathDB" id="FungiDB:JI435_109760"/>
<dbReference type="InterPro" id="IPR036770">
    <property type="entry name" value="Ankyrin_rpt-contain_sf"/>
</dbReference>